<dbReference type="InterPro" id="IPR013658">
    <property type="entry name" value="SGL"/>
</dbReference>
<comment type="caution">
    <text evidence="3">The sequence shown here is derived from an EMBL/GenBank/DDBJ whole genome shotgun (WGS) entry which is preliminary data.</text>
</comment>
<name>A0ABR3T4K6_9PEZI</name>
<dbReference type="InterPro" id="IPR011042">
    <property type="entry name" value="6-blade_b-propeller_TolB-like"/>
</dbReference>
<dbReference type="SUPFAM" id="SSF63829">
    <property type="entry name" value="Calcium-dependent phosphotriesterase"/>
    <property type="match status" value="1"/>
</dbReference>
<feature type="chain" id="PRO_5045758836" description="SMP-30/Gluconolactonase/LRE-like region domain-containing protein" evidence="1">
    <location>
        <begin position="19"/>
        <end position="433"/>
    </location>
</feature>
<dbReference type="InterPro" id="IPR052988">
    <property type="entry name" value="Oryzine_lactonohydrolase"/>
</dbReference>
<dbReference type="PANTHER" id="PTHR47064:SF2">
    <property type="entry name" value="SMP-30_GLUCONOLACTONASE_LRE-LIKE REGION DOMAIN-CONTAINING PROTEIN-RELATED"/>
    <property type="match status" value="1"/>
</dbReference>
<dbReference type="Proteomes" id="UP001521184">
    <property type="component" value="Unassembled WGS sequence"/>
</dbReference>
<protein>
    <recommendedName>
        <fullName evidence="2">SMP-30/Gluconolactonase/LRE-like region domain-containing protein</fullName>
    </recommendedName>
</protein>
<evidence type="ECO:0000256" key="1">
    <source>
        <dbReference type="SAM" id="SignalP"/>
    </source>
</evidence>
<feature type="signal peptide" evidence="1">
    <location>
        <begin position="1"/>
        <end position="18"/>
    </location>
</feature>
<proteinExistence type="predicted"/>
<organism evidence="3 4">
    <name type="scientific">Diplodia intermedia</name>
    <dbReference type="NCBI Taxonomy" id="856260"/>
    <lineage>
        <taxon>Eukaryota</taxon>
        <taxon>Fungi</taxon>
        <taxon>Dikarya</taxon>
        <taxon>Ascomycota</taxon>
        <taxon>Pezizomycotina</taxon>
        <taxon>Dothideomycetes</taxon>
        <taxon>Dothideomycetes incertae sedis</taxon>
        <taxon>Botryosphaeriales</taxon>
        <taxon>Botryosphaeriaceae</taxon>
        <taxon>Diplodia</taxon>
    </lineage>
</organism>
<feature type="domain" description="SMP-30/Gluconolactonase/LRE-like region" evidence="2">
    <location>
        <begin position="330"/>
        <end position="413"/>
    </location>
</feature>
<keyword evidence="4" id="KW-1185">Reference proteome</keyword>
<gene>
    <name evidence="3" type="ORF">SLS58_010757</name>
</gene>
<accession>A0ABR3T4K6</accession>
<evidence type="ECO:0000313" key="3">
    <source>
        <dbReference type="EMBL" id="KAL1634252.1"/>
    </source>
</evidence>
<feature type="domain" description="SMP-30/Gluconolactonase/LRE-like region" evidence="2">
    <location>
        <begin position="254"/>
        <end position="315"/>
    </location>
</feature>
<reference evidence="3 4" key="1">
    <citation type="journal article" date="2023" name="Plant Dis.">
        <title>First Report of Diplodia intermedia Causing Canker and Dieback Diseases on Apple Trees in Canada.</title>
        <authorList>
            <person name="Ellouze W."/>
            <person name="Ilyukhin E."/>
            <person name="Sulman M."/>
            <person name="Ali S."/>
        </authorList>
    </citation>
    <scope>NUCLEOTIDE SEQUENCE [LARGE SCALE GENOMIC DNA]</scope>
    <source>
        <strain evidence="3 4">M45-28</strain>
    </source>
</reference>
<dbReference type="PROSITE" id="PS51257">
    <property type="entry name" value="PROKAR_LIPOPROTEIN"/>
    <property type="match status" value="1"/>
</dbReference>
<sequence>MRPLTVPLIASAAALAACQQVPLEHEESPLAGPCGGDYVFPAIVCMRNRGAVIRGDWERPVSNDLAHADTFRSTSMPHEPSFRHVQDADFVVWDEARGRHVLGPAPAVDYIFTTKGLLSHEAPVYSPETNELYFARLEHRLLPQLAVDLSADPPVLREKTANPPIYGATGARYRAGLIYFSTLGGDDFGGRSYRPGIYTLNATSGESRALLNNYYGYYFNGADDFDIDADGHICFPHPPPRWPPPANTAPRTDYGRAVRLNVAAPQINPATYRFDPGTGLVTVVEDSLREPNGAQFAPDGRTLYLTDTGAGETVVDAAVDPAPPIRYNTTGKRSIYAYDVDPARKVLANKRPFYQSMQMVPDGIKVSADGYVVAGTGGGVIVLSPEGEPVVLVQTNFTVINVAWAGPRLDELWAVGKGGVARISLGLRGPTLY</sequence>
<evidence type="ECO:0000259" key="2">
    <source>
        <dbReference type="Pfam" id="PF08450"/>
    </source>
</evidence>
<dbReference type="Pfam" id="PF08450">
    <property type="entry name" value="SGL"/>
    <property type="match status" value="2"/>
</dbReference>
<dbReference type="Gene3D" id="2.120.10.30">
    <property type="entry name" value="TolB, C-terminal domain"/>
    <property type="match status" value="1"/>
</dbReference>
<evidence type="ECO:0000313" key="4">
    <source>
        <dbReference type="Proteomes" id="UP001521184"/>
    </source>
</evidence>
<keyword evidence="1" id="KW-0732">Signal</keyword>
<dbReference type="EMBL" id="JAKEKT020000136">
    <property type="protein sequence ID" value="KAL1634252.1"/>
    <property type="molecule type" value="Genomic_DNA"/>
</dbReference>
<dbReference type="PANTHER" id="PTHR47064">
    <property type="entry name" value="PUTATIVE (AFU_ORTHOLOGUE AFUA_1G08990)-RELATED"/>
    <property type="match status" value="1"/>
</dbReference>